<comment type="similarity">
    <text evidence="6">Belongs to the DyP-type peroxidase family.</text>
</comment>
<dbReference type="eggNOG" id="COG2837">
    <property type="taxonomic scope" value="Bacteria"/>
</dbReference>
<keyword evidence="5" id="KW-0408">Iron</keyword>
<comment type="cofactor">
    <cofactor evidence="1">
        <name>heme b</name>
        <dbReference type="ChEBI" id="CHEBI:60344"/>
    </cofactor>
</comment>
<dbReference type="EMBL" id="CP003837">
    <property type="protein sequence ID" value="AGH42541.1"/>
    <property type="molecule type" value="Genomic_DNA"/>
</dbReference>
<evidence type="ECO:0000256" key="3">
    <source>
        <dbReference type="ARBA" id="ARBA00022723"/>
    </source>
</evidence>
<dbReference type="GO" id="GO:0004601">
    <property type="term" value="F:peroxidase activity"/>
    <property type="evidence" value="ECO:0007669"/>
    <property type="project" value="UniProtKB-KW"/>
</dbReference>
<reference evidence="9 10" key="1">
    <citation type="journal article" date="2013" name="Genome Announc.">
        <title>Complete Genome Sequence of Glaciecola psychrophila Strain 170T.</title>
        <authorList>
            <person name="Yin J."/>
            <person name="Chen J."/>
            <person name="Liu G."/>
            <person name="Yu Y."/>
            <person name="Song L."/>
            <person name="Wang X."/>
            <person name="Qu X."/>
        </authorList>
    </citation>
    <scope>NUCLEOTIDE SEQUENCE [LARGE SCALE GENOMIC DNA]</scope>
    <source>
        <strain evidence="9 10">170</strain>
    </source>
</reference>
<name>K6ZW87_9ALTE</name>
<sequence length="307" mass="34530">MTQAQKGICAEPNLHGLFLTFTVVDDDPQAMRVKLVRILELLSYFDDEYYEAMVSGVLAIGTNYWYELYPDIIPRELAPFPDIHCEDRNAPNSPGDLFILIKADRIDICHAIGVEIIQLLKPHVDLYEEVRGFRYLDGRDLTGFVDGAENPRGMQKFSVAIVGDEDPDFAGSSYVHIQRYQHNMHKWQLLPIPKQEQIIGRKKADNAKFDNANLAADSHTARVQLASQAGKNSTMLTQNMPYGDMSTQGLYCVSCANSPQPFTKLLKARVVIDEEGNYDKLLDYTKAETGGAFFAPSITFLKQQAKD</sequence>
<dbReference type="NCBIfam" id="TIGR01413">
    <property type="entry name" value="Dyp_perox_fam"/>
    <property type="match status" value="1"/>
</dbReference>
<dbReference type="GO" id="GO:0020037">
    <property type="term" value="F:heme binding"/>
    <property type="evidence" value="ECO:0007669"/>
    <property type="project" value="InterPro"/>
</dbReference>
<gene>
    <name evidence="9" type="ORF">C427_0431</name>
</gene>
<dbReference type="PATRIC" id="fig|1129794.4.peg.426"/>
<organism evidence="9 10">
    <name type="scientific">Paraglaciecola psychrophila 170</name>
    <dbReference type="NCBI Taxonomy" id="1129794"/>
    <lineage>
        <taxon>Bacteria</taxon>
        <taxon>Pseudomonadati</taxon>
        <taxon>Pseudomonadota</taxon>
        <taxon>Gammaproteobacteria</taxon>
        <taxon>Alteromonadales</taxon>
        <taxon>Alteromonadaceae</taxon>
        <taxon>Paraglaciecola</taxon>
    </lineage>
</organism>
<feature type="domain" description="Dyp-type peroxidase C-terminal" evidence="8">
    <location>
        <begin position="138"/>
        <end position="299"/>
    </location>
</feature>
<dbReference type="Pfam" id="PF20628">
    <property type="entry name" value="Dyp_perox_C"/>
    <property type="match status" value="1"/>
</dbReference>
<dbReference type="SUPFAM" id="SSF54909">
    <property type="entry name" value="Dimeric alpha+beta barrel"/>
    <property type="match status" value="1"/>
</dbReference>
<evidence type="ECO:0000256" key="2">
    <source>
        <dbReference type="ARBA" id="ARBA00022559"/>
    </source>
</evidence>
<dbReference type="KEGG" id="gps:C427_0431"/>
<dbReference type="PANTHER" id="PTHR30521:SF0">
    <property type="entry name" value="DYP-TYPE PEROXIDASE FAMILY PROTEIN"/>
    <property type="match status" value="1"/>
</dbReference>
<dbReference type="RefSeq" id="WP_007642887.1">
    <property type="nucleotide sequence ID" value="NC_020514.1"/>
</dbReference>
<dbReference type="Pfam" id="PF04261">
    <property type="entry name" value="Dyp_perox_N"/>
    <property type="match status" value="1"/>
</dbReference>
<feature type="domain" description="Dyp-type peroxidase N-terminal" evidence="7">
    <location>
        <begin position="51"/>
        <end position="134"/>
    </location>
</feature>
<evidence type="ECO:0000259" key="7">
    <source>
        <dbReference type="Pfam" id="PF04261"/>
    </source>
</evidence>
<evidence type="ECO:0000256" key="6">
    <source>
        <dbReference type="ARBA" id="ARBA00025737"/>
    </source>
</evidence>
<dbReference type="Proteomes" id="UP000011864">
    <property type="component" value="Chromosome"/>
</dbReference>
<dbReference type="HOGENOM" id="CLU_044178_2_0_6"/>
<keyword evidence="3" id="KW-0479">Metal-binding</keyword>
<dbReference type="InterPro" id="IPR048327">
    <property type="entry name" value="Dyp_perox_N"/>
</dbReference>
<dbReference type="AlphaFoldDB" id="K6ZW87"/>
<keyword evidence="2 9" id="KW-0575">Peroxidase</keyword>
<protein>
    <submittedName>
        <fullName evidence="9">Dyp-type peroxidase family protein</fullName>
    </submittedName>
</protein>
<accession>K6ZW87</accession>
<proteinExistence type="inferred from homology"/>
<evidence type="ECO:0000256" key="4">
    <source>
        <dbReference type="ARBA" id="ARBA00023002"/>
    </source>
</evidence>
<evidence type="ECO:0000313" key="10">
    <source>
        <dbReference type="Proteomes" id="UP000011864"/>
    </source>
</evidence>
<evidence type="ECO:0000259" key="8">
    <source>
        <dbReference type="Pfam" id="PF20628"/>
    </source>
</evidence>
<dbReference type="InterPro" id="IPR048328">
    <property type="entry name" value="Dyp_perox_C"/>
</dbReference>
<dbReference type="OrthoDB" id="3251355at2"/>
<dbReference type="PANTHER" id="PTHR30521">
    <property type="entry name" value="DEFERROCHELATASE/PEROXIDASE"/>
    <property type="match status" value="1"/>
</dbReference>
<keyword evidence="10" id="KW-1185">Reference proteome</keyword>
<dbReference type="GO" id="GO:0005829">
    <property type="term" value="C:cytosol"/>
    <property type="evidence" value="ECO:0007669"/>
    <property type="project" value="TreeGrafter"/>
</dbReference>
<evidence type="ECO:0000256" key="5">
    <source>
        <dbReference type="ARBA" id="ARBA00023004"/>
    </source>
</evidence>
<dbReference type="STRING" id="1129794.C427_0431"/>
<dbReference type="PROSITE" id="PS51404">
    <property type="entry name" value="DYP_PEROXIDASE"/>
    <property type="match status" value="1"/>
</dbReference>
<evidence type="ECO:0000313" key="9">
    <source>
        <dbReference type="EMBL" id="AGH42541.1"/>
    </source>
</evidence>
<dbReference type="InterPro" id="IPR011008">
    <property type="entry name" value="Dimeric_a/b-barrel"/>
</dbReference>
<dbReference type="GO" id="GO:0046872">
    <property type="term" value="F:metal ion binding"/>
    <property type="evidence" value="ECO:0007669"/>
    <property type="project" value="UniProtKB-KW"/>
</dbReference>
<evidence type="ECO:0000256" key="1">
    <source>
        <dbReference type="ARBA" id="ARBA00001970"/>
    </source>
</evidence>
<dbReference type="InterPro" id="IPR006314">
    <property type="entry name" value="Dyp_peroxidase"/>
</dbReference>
<keyword evidence="4" id="KW-0560">Oxidoreductase</keyword>